<feature type="region of interest" description="Disordered" evidence="1">
    <location>
        <begin position="1"/>
        <end position="35"/>
    </location>
</feature>
<accession>A0A7R8CN79</accession>
<organism evidence="2 3">
    <name type="scientific">Lepeophtheirus salmonis</name>
    <name type="common">Salmon louse</name>
    <name type="synonym">Caligus salmonis</name>
    <dbReference type="NCBI Taxonomy" id="72036"/>
    <lineage>
        <taxon>Eukaryota</taxon>
        <taxon>Metazoa</taxon>
        <taxon>Ecdysozoa</taxon>
        <taxon>Arthropoda</taxon>
        <taxon>Crustacea</taxon>
        <taxon>Multicrustacea</taxon>
        <taxon>Hexanauplia</taxon>
        <taxon>Copepoda</taxon>
        <taxon>Siphonostomatoida</taxon>
        <taxon>Caligidae</taxon>
        <taxon>Lepeophtheirus</taxon>
    </lineage>
</organism>
<dbReference type="EMBL" id="HG994581">
    <property type="protein sequence ID" value="CAF2872961.1"/>
    <property type="molecule type" value="Genomic_DNA"/>
</dbReference>
<evidence type="ECO:0000313" key="2">
    <source>
        <dbReference type="EMBL" id="CAF2872961.1"/>
    </source>
</evidence>
<proteinExistence type="predicted"/>
<dbReference type="AlphaFoldDB" id="A0A7R8CN79"/>
<keyword evidence="3" id="KW-1185">Reference proteome</keyword>
<dbReference type="Proteomes" id="UP000675881">
    <property type="component" value="Chromosome 2"/>
</dbReference>
<feature type="compositionally biased region" description="Basic and acidic residues" evidence="1">
    <location>
        <begin position="22"/>
        <end position="35"/>
    </location>
</feature>
<evidence type="ECO:0000313" key="3">
    <source>
        <dbReference type="Proteomes" id="UP000675881"/>
    </source>
</evidence>
<protein>
    <submittedName>
        <fullName evidence="2">(salmon louse) hypothetical protein</fullName>
    </submittedName>
</protein>
<feature type="compositionally biased region" description="Polar residues" evidence="1">
    <location>
        <begin position="1"/>
        <end position="21"/>
    </location>
</feature>
<name>A0A7R8CN79_LEPSM</name>
<reference evidence="2" key="1">
    <citation type="submission" date="2021-02" db="EMBL/GenBank/DDBJ databases">
        <authorList>
            <person name="Bekaert M."/>
        </authorList>
    </citation>
    <scope>NUCLEOTIDE SEQUENCE</scope>
    <source>
        <strain evidence="2">IoA-00</strain>
    </source>
</reference>
<evidence type="ECO:0000256" key="1">
    <source>
        <dbReference type="SAM" id="MobiDB-lite"/>
    </source>
</evidence>
<sequence length="219" mass="25439">MYARTSYSKDTFSQKASNKRSFSTDEKRMGQCSHKDEKEALKQLIRLQKNRQWIIKSADKGGINGNPYFKEVPEKEFQNSKKEIKEVVNDGILNGFIDKDEFSCMNPEKKKAARFYEIFKIHKYHPKGSLAPGHPMISGNELNQIILTSIPWHWREDNCADTFFIYFAIYSVFQIDWCSTVQHGIRVQTALPNRVVKKEVKLFGSSTPFCERRNNGLNT</sequence>
<gene>
    <name evidence="2" type="ORF">LSAA_6626</name>
</gene>